<reference evidence="1 2" key="1">
    <citation type="submission" date="2019-03" db="EMBL/GenBank/DDBJ databases">
        <title>Genomic Encyclopedia of Type Strains, Phase IV (KMG-V): Genome sequencing to study the core and pangenomes of soil and plant-associated prokaryotes.</title>
        <authorList>
            <person name="Whitman W."/>
        </authorList>
    </citation>
    <scope>NUCLEOTIDE SEQUENCE [LARGE SCALE GENOMIC DNA]</scope>
    <source>
        <strain evidence="1 2">IE4868</strain>
    </source>
</reference>
<evidence type="ECO:0000313" key="1">
    <source>
        <dbReference type="EMBL" id="TCU34132.1"/>
    </source>
</evidence>
<name>A0A4R3RKH5_9HYPH</name>
<dbReference type="RefSeq" id="WP_132552891.1">
    <property type="nucleotide sequence ID" value="NZ_SMBK01000013.1"/>
</dbReference>
<comment type="caution">
    <text evidence="1">The sequence shown here is derived from an EMBL/GenBank/DDBJ whole genome shotgun (WGS) entry which is preliminary data.</text>
</comment>
<evidence type="ECO:0000313" key="2">
    <source>
        <dbReference type="Proteomes" id="UP000295507"/>
    </source>
</evidence>
<sequence>MNTNDIDKALEVVLRKLKEINSQQYSHSAAPHVDADEALKDFFVDIGRQDIADEYEKVEPKWYE</sequence>
<dbReference type="Proteomes" id="UP000295507">
    <property type="component" value="Unassembled WGS sequence"/>
</dbReference>
<dbReference type="AlphaFoldDB" id="A0A4R3RKH5"/>
<proteinExistence type="predicted"/>
<accession>A0A4R3RKH5</accession>
<organism evidence="1 2">
    <name type="scientific">Rhizobium azibense</name>
    <dbReference type="NCBI Taxonomy" id="1136135"/>
    <lineage>
        <taxon>Bacteria</taxon>
        <taxon>Pseudomonadati</taxon>
        <taxon>Pseudomonadota</taxon>
        <taxon>Alphaproteobacteria</taxon>
        <taxon>Hyphomicrobiales</taxon>
        <taxon>Rhizobiaceae</taxon>
        <taxon>Rhizobium/Agrobacterium group</taxon>
        <taxon>Rhizobium</taxon>
    </lineage>
</organism>
<gene>
    <name evidence="1" type="ORF">EV129_113116</name>
</gene>
<dbReference type="EMBL" id="SMBK01000013">
    <property type="protein sequence ID" value="TCU34132.1"/>
    <property type="molecule type" value="Genomic_DNA"/>
</dbReference>
<protein>
    <submittedName>
        <fullName evidence="1">Uncharacterized protein</fullName>
    </submittedName>
</protein>